<evidence type="ECO:0000313" key="3">
    <source>
        <dbReference type="Proteomes" id="UP000196531"/>
    </source>
</evidence>
<accession>A0A1Y5F7U2</accession>
<organism evidence="2 3">
    <name type="scientific">Halobacteriovorax marinus</name>
    <dbReference type="NCBI Taxonomy" id="97084"/>
    <lineage>
        <taxon>Bacteria</taxon>
        <taxon>Pseudomonadati</taxon>
        <taxon>Bdellovibrionota</taxon>
        <taxon>Bacteriovoracia</taxon>
        <taxon>Bacteriovoracales</taxon>
        <taxon>Halobacteriovoraceae</taxon>
        <taxon>Halobacteriovorax</taxon>
    </lineage>
</organism>
<proteinExistence type="predicted"/>
<feature type="chain" id="PRO_5013277653" evidence="1">
    <location>
        <begin position="19"/>
        <end position="351"/>
    </location>
</feature>
<reference evidence="3" key="1">
    <citation type="journal article" date="2017" name="Proc. Natl. Acad. Sci. U.S.A.">
        <title>Simulation of Deepwater Horizon oil plume reveals substrate specialization within a complex community of hydrocarbon-degraders.</title>
        <authorList>
            <person name="Hu P."/>
            <person name="Dubinsky E.A."/>
            <person name="Probst A.J."/>
            <person name="Wang J."/>
            <person name="Sieber C.M.K."/>
            <person name="Tom L.M."/>
            <person name="Gardinali P."/>
            <person name="Banfield J.F."/>
            <person name="Atlas R.M."/>
            <person name="Andersen G.L."/>
        </authorList>
    </citation>
    <scope>NUCLEOTIDE SEQUENCE [LARGE SCALE GENOMIC DNA]</scope>
</reference>
<gene>
    <name evidence="2" type="ORF">A9Q84_18515</name>
</gene>
<dbReference type="EMBL" id="MAAO01000015">
    <property type="protein sequence ID" value="OUR93468.1"/>
    <property type="molecule type" value="Genomic_DNA"/>
</dbReference>
<dbReference type="Proteomes" id="UP000196531">
    <property type="component" value="Unassembled WGS sequence"/>
</dbReference>
<dbReference type="AlphaFoldDB" id="A0A1Y5F7U2"/>
<protein>
    <submittedName>
        <fullName evidence="2">Uncharacterized protein</fullName>
    </submittedName>
</protein>
<evidence type="ECO:0000256" key="1">
    <source>
        <dbReference type="SAM" id="SignalP"/>
    </source>
</evidence>
<evidence type="ECO:0000313" key="2">
    <source>
        <dbReference type="EMBL" id="OUR93468.1"/>
    </source>
</evidence>
<feature type="signal peptide" evidence="1">
    <location>
        <begin position="1"/>
        <end position="18"/>
    </location>
</feature>
<keyword evidence="1" id="KW-0732">Signal</keyword>
<comment type="caution">
    <text evidence="2">The sequence shown here is derived from an EMBL/GenBank/DDBJ whole genome shotgun (WGS) entry which is preliminary data.</text>
</comment>
<name>A0A1Y5F7U2_9BACT</name>
<sequence length="351" mass="39929">MKWISLISLLLTSQITFANVINDSDLSTPIMLPLVASPDLKVDTIDRYPIRRNAVAFKAVIVQDDKETEIKGLSFNLTLNSNVSANGVESIQTACETGDETYIATAKLKLEKFQINGPRSRRYNLKVEGKCGEGLKLIFKYNSLAGQFFGIWNLASKITHKFKAIGRNDFLRGKMGIIYPASGDYYNGRVNVTQGYQWDVVGHEIGHSIYSESRIGRSQGGRHRIDECYTKTLAFSEGWASFFSAWVSVDLNDPDAKFRYMVQRRAPLEIEHVPADVCYGPTNEWRVYSFLWDLIDLNNDNENVNISFLDLWDLSIEKKFRSITEYKDELLDSGFDPVLINVVWDQNILGF</sequence>